<dbReference type="AlphaFoldDB" id="A0A4Y2ATI1"/>
<organism evidence="1 2">
    <name type="scientific">Araneus ventricosus</name>
    <name type="common">Orbweaver spider</name>
    <name type="synonym">Epeira ventricosa</name>
    <dbReference type="NCBI Taxonomy" id="182803"/>
    <lineage>
        <taxon>Eukaryota</taxon>
        <taxon>Metazoa</taxon>
        <taxon>Ecdysozoa</taxon>
        <taxon>Arthropoda</taxon>
        <taxon>Chelicerata</taxon>
        <taxon>Arachnida</taxon>
        <taxon>Araneae</taxon>
        <taxon>Araneomorphae</taxon>
        <taxon>Entelegynae</taxon>
        <taxon>Araneoidea</taxon>
        <taxon>Araneidae</taxon>
        <taxon>Araneus</taxon>
    </lineage>
</organism>
<dbReference type="Proteomes" id="UP000499080">
    <property type="component" value="Unassembled WGS sequence"/>
</dbReference>
<keyword evidence="2" id="KW-1185">Reference proteome</keyword>
<reference evidence="1 2" key="1">
    <citation type="journal article" date="2019" name="Sci. Rep.">
        <title>Orb-weaving spider Araneus ventricosus genome elucidates the spidroin gene catalogue.</title>
        <authorList>
            <person name="Kono N."/>
            <person name="Nakamura H."/>
            <person name="Ohtoshi R."/>
            <person name="Moran D.A.P."/>
            <person name="Shinohara A."/>
            <person name="Yoshida Y."/>
            <person name="Fujiwara M."/>
            <person name="Mori M."/>
            <person name="Tomita M."/>
            <person name="Arakawa K."/>
        </authorList>
    </citation>
    <scope>NUCLEOTIDE SEQUENCE [LARGE SCALE GENOMIC DNA]</scope>
</reference>
<name>A0A4Y2ATI1_ARAVE</name>
<evidence type="ECO:0000313" key="1">
    <source>
        <dbReference type="EMBL" id="GBL83140.1"/>
    </source>
</evidence>
<comment type="caution">
    <text evidence="1">The sequence shown here is derived from an EMBL/GenBank/DDBJ whole genome shotgun (WGS) entry which is preliminary data.</text>
</comment>
<proteinExistence type="predicted"/>
<sequence>MTAARMPLNSKMQKISRETSFASKLWYPWMPTAIENTLPASFGSYCPIPVVLRRCNQGTTGIEATSYISILLELLQYPRYDTLPFPVPKIISSAFDPILTNQLFCHVKNRPCESQE</sequence>
<protein>
    <submittedName>
        <fullName evidence="1">Uncharacterized protein</fullName>
    </submittedName>
</protein>
<evidence type="ECO:0000313" key="2">
    <source>
        <dbReference type="Proteomes" id="UP000499080"/>
    </source>
</evidence>
<dbReference type="EMBL" id="BGPR01000031">
    <property type="protein sequence ID" value="GBL83140.1"/>
    <property type="molecule type" value="Genomic_DNA"/>
</dbReference>
<gene>
    <name evidence="1" type="ORF">AVEN_165353_1</name>
</gene>
<accession>A0A4Y2ATI1</accession>